<dbReference type="InterPro" id="IPR047012">
    <property type="entry name" value="ICAM_VCAM"/>
</dbReference>
<dbReference type="PRINTS" id="PR01472">
    <property type="entry name" value="ICAMVCAM1"/>
</dbReference>
<comment type="subcellular location">
    <subcellularLocation>
        <location evidence="1">Membrane</location>
        <topology evidence="1">Single-pass type I membrane protein</topology>
    </subcellularLocation>
</comment>
<keyword evidence="10" id="KW-0325">Glycoprotein</keyword>
<evidence type="ECO:0000256" key="6">
    <source>
        <dbReference type="ARBA" id="ARBA00022889"/>
    </source>
</evidence>
<reference evidence="14" key="3">
    <citation type="submission" date="2025-09" db="UniProtKB">
        <authorList>
            <consortium name="Ensembl"/>
        </authorList>
    </citation>
    <scope>IDENTIFICATION</scope>
</reference>
<keyword evidence="8 12" id="KW-0472">Membrane</keyword>
<gene>
    <name evidence="14" type="primary">LOC115364198</name>
</gene>
<name>A0A667WJN9_9TELE</name>
<evidence type="ECO:0000256" key="2">
    <source>
        <dbReference type="ARBA" id="ARBA00005925"/>
    </source>
</evidence>
<keyword evidence="15" id="KW-1185">Reference proteome</keyword>
<evidence type="ECO:0000256" key="8">
    <source>
        <dbReference type="ARBA" id="ARBA00023136"/>
    </source>
</evidence>
<evidence type="ECO:0000256" key="1">
    <source>
        <dbReference type="ARBA" id="ARBA00004479"/>
    </source>
</evidence>
<dbReference type="InterPro" id="IPR007110">
    <property type="entry name" value="Ig-like_dom"/>
</dbReference>
<keyword evidence="4" id="KW-0732">Signal</keyword>
<evidence type="ECO:0000313" key="15">
    <source>
        <dbReference type="Proteomes" id="UP000472263"/>
    </source>
</evidence>
<keyword evidence="7 12" id="KW-1133">Transmembrane helix</keyword>
<reference evidence="14" key="2">
    <citation type="submission" date="2025-08" db="UniProtKB">
        <authorList>
            <consortium name="Ensembl"/>
        </authorList>
    </citation>
    <scope>IDENTIFICATION</scope>
</reference>
<evidence type="ECO:0000256" key="4">
    <source>
        <dbReference type="ARBA" id="ARBA00022729"/>
    </source>
</evidence>
<keyword evidence="11" id="KW-0393">Immunoglobulin domain</keyword>
<protein>
    <recommendedName>
        <fullName evidence="13">Ig-like domain-containing protein</fullName>
    </recommendedName>
</protein>
<dbReference type="Gene3D" id="2.60.40.10">
    <property type="entry name" value="Immunoglobulins"/>
    <property type="match status" value="3"/>
</dbReference>
<evidence type="ECO:0000256" key="5">
    <source>
        <dbReference type="ARBA" id="ARBA00022737"/>
    </source>
</evidence>
<evidence type="ECO:0000256" key="9">
    <source>
        <dbReference type="ARBA" id="ARBA00023157"/>
    </source>
</evidence>
<dbReference type="SUPFAM" id="SSF48726">
    <property type="entry name" value="Immunoglobulin"/>
    <property type="match status" value="3"/>
</dbReference>
<proteinExistence type="inferred from homology"/>
<dbReference type="PANTHER" id="PTHR13771">
    <property type="entry name" value="INTERCELLULAR ADHESION MOLECULE"/>
    <property type="match status" value="1"/>
</dbReference>
<dbReference type="Ensembl" id="ENSMMDT00005001791.1">
    <property type="protein sequence ID" value="ENSMMDP00005001757.1"/>
    <property type="gene ID" value="ENSMMDG00005000955.1"/>
</dbReference>
<keyword evidence="9" id="KW-1015">Disulfide bond</keyword>
<dbReference type="InterPro" id="IPR036179">
    <property type="entry name" value="Ig-like_dom_sf"/>
</dbReference>
<accession>A0A667WJN9</accession>
<evidence type="ECO:0000256" key="12">
    <source>
        <dbReference type="SAM" id="Phobius"/>
    </source>
</evidence>
<dbReference type="PROSITE" id="PS50835">
    <property type="entry name" value="IG_LIKE"/>
    <property type="match status" value="2"/>
</dbReference>
<keyword evidence="6" id="KW-0130">Cell adhesion</keyword>
<dbReference type="PANTHER" id="PTHR13771:SF9">
    <property type="entry name" value="INTERCELLULAR ADHESION MOLECULE 5"/>
    <property type="match status" value="1"/>
</dbReference>
<evidence type="ECO:0000256" key="11">
    <source>
        <dbReference type="ARBA" id="ARBA00023319"/>
    </source>
</evidence>
<sequence>MTPPRVVVKHGGSFSVICSTSEAQVEGMGWESSLGAVSLTDNVTSLPFKITALTQWTFSPQCYMNLLNGDQCQQRLSVTVYKMPDSVTISPSSHLGPMVEGKKYSLRCDIDKVAPVKNLSVIWQKRNETIHSQSYNSEVNTPVQESSVLIISPSRDDNGAQIHCAAQLNLGPMGPNPAVMASNPHEMIVHFPPTFTGPETENVQLTSKSKNILNCTATGNPKPVYSWQSPHPLQVDTKNKAVLTPPMLLPGTYNCTATNAIANRTKMFIVSEVQGKTLTSFHFSSCSALFPHSVCYSITPPHCCSPPGSHLGTTAGILLAMVFLVISSLCCVVYHKNRKPSVAREAGQIS</sequence>
<dbReference type="Pfam" id="PF03921">
    <property type="entry name" value="ICAM_N"/>
    <property type="match status" value="1"/>
</dbReference>
<feature type="domain" description="Ig-like" evidence="13">
    <location>
        <begin position="193"/>
        <end position="271"/>
    </location>
</feature>
<dbReference type="InterPro" id="IPR013768">
    <property type="entry name" value="ICAM_N"/>
</dbReference>
<evidence type="ECO:0000259" key="13">
    <source>
        <dbReference type="PROSITE" id="PS50835"/>
    </source>
</evidence>
<organism evidence="14 15">
    <name type="scientific">Myripristis murdjan</name>
    <name type="common">pinecone soldierfish</name>
    <dbReference type="NCBI Taxonomy" id="586833"/>
    <lineage>
        <taxon>Eukaryota</taxon>
        <taxon>Metazoa</taxon>
        <taxon>Chordata</taxon>
        <taxon>Craniata</taxon>
        <taxon>Vertebrata</taxon>
        <taxon>Euteleostomi</taxon>
        <taxon>Actinopterygii</taxon>
        <taxon>Neopterygii</taxon>
        <taxon>Teleostei</taxon>
        <taxon>Neoteleostei</taxon>
        <taxon>Acanthomorphata</taxon>
        <taxon>Holocentriformes</taxon>
        <taxon>Holocentridae</taxon>
        <taxon>Myripristis</taxon>
    </lineage>
</organism>
<reference evidence="14" key="1">
    <citation type="submission" date="2019-06" db="EMBL/GenBank/DDBJ databases">
        <authorList>
            <consortium name="Wellcome Sanger Institute Data Sharing"/>
        </authorList>
    </citation>
    <scope>NUCLEOTIDE SEQUENCE [LARGE SCALE GENOMIC DNA]</scope>
</reference>
<dbReference type="Pfam" id="PF13895">
    <property type="entry name" value="Ig_2"/>
    <property type="match status" value="1"/>
</dbReference>
<keyword evidence="3 12" id="KW-0812">Transmembrane</keyword>
<keyword evidence="5" id="KW-0677">Repeat</keyword>
<dbReference type="Proteomes" id="UP000472263">
    <property type="component" value="Chromosome 8"/>
</dbReference>
<dbReference type="GO" id="GO:0016020">
    <property type="term" value="C:membrane"/>
    <property type="evidence" value="ECO:0007669"/>
    <property type="project" value="UniProtKB-SubCell"/>
</dbReference>
<dbReference type="GeneTree" id="ENSGT01030000235614"/>
<dbReference type="InterPro" id="IPR013783">
    <property type="entry name" value="Ig-like_fold"/>
</dbReference>
<dbReference type="AlphaFoldDB" id="A0A667WJN9"/>
<dbReference type="InterPro" id="IPR003987">
    <property type="entry name" value="ICAM_VCAM_N"/>
</dbReference>
<evidence type="ECO:0000256" key="10">
    <source>
        <dbReference type="ARBA" id="ARBA00023180"/>
    </source>
</evidence>
<evidence type="ECO:0000313" key="14">
    <source>
        <dbReference type="Ensembl" id="ENSMMDP00005001757.1"/>
    </source>
</evidence>
<dbReference type="GO" id="GO:0005178">
    <property type="term" value="F:integrin binding"/>
    <property type="evidence" value="ECO:0007669"/>
    <property type="project" value="InterPro"/>
</dbReference>
<evidence type="ECO:0000256" key="7">
    <source>
        <dbReference type="ARBA" id="ARBA00022989"/>
    </source>
</evidence>
<feature type="transmembrane region" description="Helical" evidence="12">
    <location>
        <begin position="311"/>
        <end position="334"/>
    </location>
</feature>
<evidence type="ECO:0000256" key="3">
    <source>
        <dbReference type="ARBA" id="ARBA00022692"/>
    </source>
</evidence>
<dbReference type="GO" id="GO:0098609">
    <property type="term" value="P:cell-cell adhesion"/>
    <property type="evidence" value="ECO:0007669"/>
    <property type="project" value="InterPro"/>
</dbReference>
<feature type="domain" description="Ig-like" evidence="13">
    <location>
        <begin position="84"/>
        <end position="167"/>
    </location>
</feature>
<comment type="similarity">
    <text evidence="2">Belongs to the immunoglobulin superfamily. ICAM family.</text>
</comment>